<keyword evidence="2" id="KW-1133">Transmembrane helix</keyword>
<dbReference type="PROSITE" id="PS51257">
    <property type="entry name" value="PROKAR_LIPOPROTEIN"/>
    <property type="match status" value="1"/>
</dbReference>
<dbReference type="NCBIfam" id="TIGR03348">
    <property type="entry name" value="VI_IcmF"/>
    <property type="match status" value="1"/>
</dbReference>
<dbReference type="Pfam" id="PF06761">
    <property type="entry name" value="IcmF-related"/>
    <property type="match status" value="1"/>
</dbReference>
<comment type="caution">
    <text evidence="6">The sequence shown here is derived from an EMBL/GenBank/DDBJ whole genome shotgun (WGS) entry which is preliminary data.</text>
</comment>
<feature type="region of interest" description="Disordered" evidence="1">
    <location>
        <begin position="868"/>
        <end position="887"/>
    </location>
</feature>
<dbReference type="PANTHER" id="PTHR36153">
    <property type="entry name" value="INNER MEMBRANE PROTEIN-RELATED"/>
    <property type="match status" value="1"/>
</dbReference>
<dbReference type="InterPro" id="IPR017731">
    <property type="entry name" value="TssM1-like"/>
</dbReference>
<organism evidence="6 7">
    <name type="scientific">Burkholderia ubonensis</name>
    <dbReference type="NCBI Taxonomy" id="101571"/>
    <lineage>
        <taxon>Bacteria</taxon>
        <taxon>Pseudomonadati</taxon>
        <taxon>Pseudomonadota</taxon>
        <taxon>Betaproteobacteria</taxon>
        <taxon>Burkholderiales</taxon>
        <taxon>Burkholderiaceae</taxon>
        <taxon>Burkholderia</taxon>
        <taxon>Burkholderia cepacia complex</taxon>
    </lineage>
</organism>
<keyword evidence="2" id="KW-0472">Membrane</keyword>
<dbReference type="InterPro" id="IPR053156">
    <property type="entry name" value="T6SS_TssM-like"/>
</dbReference>
<dbReference type="InterPro" id="IPR027417">
    <property type="entry name" value="P-loop_NTPase"/>
</dbReference>
<dbReference type="CDD" id="cd00882">
    <property type="entry name" value="Ras_like_GTPase"/>
    <property type="match status" value="1"/>
</dbReference>
<dbReference type="Pfam" id="PF14331">
    <property type="entry name" value="IcmF-related_N"/>
    <property type="match status" value="1"/>
</dbReference>
<evidence type="ECO:0000256" key="1">
    <source>
        <dbReference type="SAM" id="MobiDB-lite"/>
    </source>
</evidence>
<dbReference type="InterPro" id="IPR009612">
    <property type="entry name" value="IcmF-rel"/>
</dbReference>
<evidence type="ECO:0000313" key="6">
    <source>
        <dbReference type="EMBL" id="RQP80628.1"/>
    </source>
</evidence>
<evidence type="ECO:0000313" key="7">
    <source>
        <dbReference type="Proteomes" id="UP000273734"/>
    </source>
</evidence>
<dbReference type="Proteomes" id="UP000273734">
    <property type="component" value="Unassembled WGS sequence"/>
</dbReference>
<keyword evidence="2" id="KW-0812">Transmembrane</keyword>
<name>A0AB74DEA0_9BURK</name>
<gene>
    <name evidence="6" type="primary">icmF</name>
    <name evidence="6" type="ORF">DF015_10385</name>
</gene>
<dbReference type="AlphaFoldDB" id="A0AB74DEA0"/>
<reference evidence="6 7" key="1">
    <citation type="submission" date="2018-08" db="EMBL/GenBank/DDBJ databases">
        <title>Comparative analysis of Burkholderia isolates from Puerto Rico.</title>
        <authorList>
            <person name="Hall C."/>
            <person name="Sahl J."/>
            <person name="Wagner D."/>
        </authorList>
    </citation>
    <scope>NUCLEOTIDE SEQUENCE [LARGE SCALE GENOMIC DNA]</scope>
    <source>
        <strain evidence="6 7">Bp8964</strain>
    </source>
</reference>
<accession>A0AB74DEA0</accession>
<feature type="transmembrane region" description="Helical" evidence="2">
    <location>
        <begin position="49"/>
        <end position="68"/>
    </location>
</feature>
<evidence type="ECO:0000259" key="4">
    <source>
        <dbReference type="Pfam" id="PF06761"/>
    </source>
</evidence>
<proteinExistence type="predicted"/>
<dbReference type="SUPFAM" id="SSF52540">
    <property type="entry name" value="P-loop containing nucleoside triphosphate hydrolases"/>
    <property type="match status" value="1"/>
</dbReference>
<protein>
    <submittedName>
        <fullName evidence="6">Type VI secretion system membrane subunit TssM</fullName>
    </submittedName>
</protein>
<dbReference type="PANTHER" id="PTHR36153:SF1">
    <property type="entry name" value="TYPE VI SECRETION SYSTEM COMPONENT TSSM1"/>
    <property type="match status" value="1"/>
</dbReference>
<dbReference type="EMBL" id="QTNY01000005">
    <property type="protein sequence ID" value="RQP80628.1"/>
    <property type="molecule type" value="Genomic_DNA"/>
</dbReference>
<evidence type="ECO:0000256" key="2">
    <source>
        <dbReference type="SAM" id="Phobius"/>
    </source>
</evidence>
<feature type="transmembrane region" description="Helical" evidence="2">
    <location>
        <begin position="17"/>
        <end position="37"/>
    </location>
</feature>
<feature type="domain" description="Type VI secretion system component TssM1 N-terminal" evidence="5">
    <location>
        <begin position="218"/>
        <end position="476"/>
    </location>
</feature>
<feature type="transmembrane region" description="Helical" evidence="2">
    <location>
        <begin position="468"/>
        <end position="489"/>
    </location>
</feature>
<dbReference type="InterPro" id="IPR010623">
    <property type="entry name" value="IcmF_C"/>
</dbReference>
<sequence>MSQAVARFVRPLPSREIWTFAGLVVLACFIWLAGPLLAFADVRPLESGWARALTIVVLFAAWGGRLAWRGWRAGRLNAQLLNQLRDAAPRPGGPDDAAKAQLDELRSRFDEAATLLKKVRFGQADGGARKGLPRWLERMSRQYLYQLPWYVFIGAPGSGKTTALVNSGLSFPLAEQFGRAAIRGVGGTRHCDWWFTNDAVLIDTAGRYTTHEGNRALDEAEWKGFVDLLKRYRARQPLNGAMLTISVADLLGASEAERTQHAMVLRKRLLELRAQLGIRFPVYLLVTKADLLAGFAEYFGGFGRAECAQVWGFTFPLAEAEASGFDLRAAFDREYRLLHRRLNDALPELLASQTDARQREMSYLLPQQIADLQDLLGQFVAEVFSVSSFEPMPMLRGVYLTSGTQEGTAFDRVMSGIKRFLKIEGVPPVAQSGATGKSFFLKSLLQDHIFREAALAGSNLRWHQRRRVLQLGGYVALAFLCIAMLAAWLKSYSNNRAYLDQIAARVPAVDAQIAGATIVGAADVARLLPVLDALGSLSNAGGVDLARPPLAYRWGLFQGEKIDEAVDAIYRRALDDVLLPIAASRMEAALREARPDDVEYAYAALKAYLMLYDGAHYDPAFVQAVVDLEMERALPADFTPSQRAALRAHLAALFGNRVAVSPFPMNERLVADVRERLRQVPFSQRLYRQLARTLRPASASYDFSVARAVGPDASMVFRRQSGKPLADGVPGLYTRNGYRNVFAPRLAGAVDAFGREEVWVLNLGASEMPGANDAAAWARDVRQLYLNDYLKIWDDYLGDLRLQRTSTLAQSIQVARALSSADSPLTRLMVALARDTALGDAPGGARNLASRAQDKVDEARSSLAQIFAGRPGQSGGDAGAGAAAPASPEQVVDSHFAGLRTFAPGSGDQAASFDAVLKAIDALYTYLTATDDALRSGATPPPSDAPARLRAQAGRLPTPFREVLDDLSNVANGSVATVEQRSVAQRAGANVGDFCRQAIDGRYPFARGSSRDVAPSDFAQLFAPGGLMDDFFQKNLQPIVDTTSHPWRFANRNADADPAAAAMLASFEKAAVIRDVYFGGGARAAQLKAQIQPLEMDPAIAEMVLDVDGQIVRYAHGPLVPSAVQWPGPRGSNQVRLQASGTSGAADGITTDGPWALHRLFDRAALSAGRGSEQMVARFSVDGKPIVLLVTASSVRNPFRLAQMESFACPPKP</sequence>
<dbReference type="Pfam" id="PF06744">
    <property type="entry name" value="IcmF_C"/>
    <property type="match status" value="1"/>
</dbReference>
<dbReference type="InterPro" id="IPR025743">
    <property type="entry name" value="TssM1_N"/>
</dbReference>
<evidence type="ECO:0000259" key="3">
    <source>
        <dbReference type="Pfam" id="PF06744"/>
    </source>
</evidence>
<evidence type="ECO:0000259" key="5">
    <source>
        <dbReference type="Pfam" id="PF14331"/>
    </source>
</evidence>
<feature type="domain" description="Type VI secretion system IcmF C-terminal" evidence="3">
    <location>
        <begin position="1090"/>
        <end position="1193"/>
    </location>
</feature>
<feature type="domain" description="IcmF-related" evidence="4">
    <location>
        <begin position="528"/>
        <end position="836"/>
    </location>
</feature>
<dbReference type="RefSeq" id="WP_095410757.1">
    <property type="nucleotide sequence ID" value="NZ_NQMX01000045.1"/>
</dbReference>